<dbReference type="GO" id="GO:0043386">
    <property type="term" value="P:mycotoxin biosynthetic process"/>
    <property type="evidence" value="ECO:0007669"/>
    <property type="project" value="InterPro"/>
</dbReference>
<comment type="caution">
    <text evidence="4">The sequence shown here is derived from an EMBL/GenBank/DDBJ whole genome shotgun (WGS) entry which is preliminary data.</text>
</comment>
<evidence type="ECO:0000256" key="3">
    <source>
        <dbReference type="ARBA" id="ARBA00035112"/>
    </source>
</evidence>
<accession>A0A8K0UJ46</accession>
<name>A0A8K0UJ46_9AGAR</name>
<proteinExistence type="inferred from homology"/>
<organism evidence="4 5">
    <name type="scientific">Cristinia sonorae</name>
    <dbReference type="NCBI Taxonomy" id="1940300"/>
    <lineage>
        <taxon>Eukaryota</taxon>
        <taxon>Fungi</taxon>
        <taxon>Dikarya</taxon>
        <taxon>Basidiomycota</taxon>
        <taxon>Agaricomycotina</taxon>
        <taxon>Agaricomycetes</taxon>
        <taxon>Agaricomycetidae</taxon>
        <taxon>Agaricales</taxon>
        <taxon>Pleurotineae</taxon>
        <taxon>Stephanosporaceae</taxon>
        <taxon>Cristinia</taxon>
    </lineage>
</organism>
<comment type="similarity">
    <text evidence="3">Belongs to the ustYa family.</text>
</comment>
<reference evidence="4" key="1">
    <citation type="journal article" date="2021" name="New Phytol.">
        <title>Evolutionary innovations through gain and loss of genes in the ectomycorrhizal Boletales.</title>
        <authorList>
            <person name="Wu G."/>
            <person name="Miyauchi S."/>
            <person name="Morin E."/>
            <person name="Kuo A."/>
            <person name="Drula E."/>
            <person name="Varga T."/>
            <person name="Kohler A."/>
            <person name="Feng B."/>
            <person name="Cao Y."/>
            <person name="Lipzen A."/>
            <person name="Daum C."/>
            <person name="Hundley H."/>
            <person name="Pangilinan J."/>
            <person name="Johnson J."/>
            <person name="Barry K."/>
            <person name="LaButti K."/>
            <person name="Ng V."/>
            <person name="Ahrendt S."/>
            <person name="Min B."/>
            <person name="Choi I.G."/>
            <person name="Park H."/>
            <person name="Plett J.M."/>
            <person name="Magnuson J."/>
            <person name="Spatafora J.W."/>
            <person name="Nagy L.G."/>
            <person name="Henrissat B."/>
            <person name="Grigoriev I.V."/>
            <person name="Yang Z.L."/>
            <person name="Xu J."/>
            <person name="Martin F.M."/>
        </authorList>
    </citation>
    <scope>NUCLEOTIDE SEQUENCE</scope>
    <source>
        <strain evidence="4">KKN 215</strain>
    </source>
</reference>
<gene>
    <name evidence="4" type="ORF">BXZ70DRAFT_1010294</name>
</gene>
<sequence>MLAGSLVRGFWNHWNWKVALLICLAAASVLVDLSLVQHAREIIAASKLETKYTEKPQRPVESYSFLYPDNPHQLPVPRPKVRITVEESVHFDLTQPESADEWLWTAPFGDNHVRLGPNMTGFAVAMFHQLHCLRGAQNALVRGWSTMSPRAREHLHHCFNYIRQWILCDADVTLEPGDFTKRNFTVERFGAEHTCVDWRPIYDLVNERWFAWDAYRKEWGVVFAEEAKMHMSALVAYISEKNTVFRNNVFISAMHPCEIRLLSTLACSNVKMTSIVGVMPVD</sequence>
<dbReference type="Pfam" id="PF11807">
    <property type="entry name" value="UstYa"/>
    <property type="match status" value="1"/>
</dbReference>
<protein>
    <submittedName>
        <fullName evidence="4">Uncharacterized protein</fullName>
    </submittedName>
</protein>
<dbReference type="Proteomes" id="UP000813824">
    <property type="component" value="Unassembled WGS sequence"/>
</dbReference>
<dbReference type="EMBL" id="JAEVFJ010000027">
    <property type="protein sequence ID" value="KAH8093972.1"/>
    <property type="molecule type" value="Genomic_DNA"/>
</dbReference>
<evidence type="ECO:0000313" key="5">
    <source>
        <dbReference type="Proteomes" id="UP000813824"/>
    </source>
</evidence>
<keyword evidence="5" id="KW-1185">Reference proteome</keyword>
<comment type="pathway">
    <text evidence="1">Mycotoxin biosynthesis.</text>
</comment>
<evidence type="ECO:0000256" key="2">
    <source>
        <dbReference type="ARBA" id="ARBA00023002"/>
    </source>
</evidence>
<dbReference type="GO" id="GO:0016491">
    <property type="term" value="F:oxidoreductase activity"/>
    <property type="evidence" value="ECO:0007669"/>
    <property type="project" value="UniProtKB-KW"/>
</dbReference>
<dbReference type="OrthoDB" id="3687641at2759"/>
<dbReference type="PANTHER" id="PTHR33365">
    <property type="entry name" value="YALI0B05434P"/>
    <property type="match status" value="1"/>
</dbReference>
<dbReference type="PANTHER" id="PTHR33365:SF11">
    <property type="entry name" value="TAT PATHWAY SIGNAL SEQUENCE"/>
    <property type="match status" value="1"/>
</dbReference>
<dbReference type="InterPro" id="IPR021765">
    <property type="entry name" value="UstYa-like"/>
</dbReference>
<evidence type="ECO:0000313" key="4">
    <source>
        <dbReference type="EMBL" id="KAH8093972.1"/>
    </source>
</evidence>
<dbReference type="AlphaFoldDB" id="A0A8K0UJ46"/>
<keyword evidence="2" id="KW-0560">Oxidoreductase</keyword>
<evidence type="ECO:0000256" key="1">
    <source>
        <dbReference type="ARBA" id="ARBA00004685"/>
    </source>
</evidence>